<accession>A0A381N3J1</accession>
<proteinExistence type="predicted"/>
<sequence>MEDVVNRLARELADVIAEAVAENPKVEECREKSRAAGYEMRVSLEAVIGFVNRSNLTALAKVGTTQNVTSSQEMEISANDRRFLRSLRIAVDETPENTEVE</sequence>
<evidence type="ECO:0000313" key="1">
    <source>
        <dbReference type="EMBL" id="SUZ49087.1"/>
    </source>
</evidence>
<name>A0A381N3J1_9ZZZZ</name>
<dbReference type="AlphaFoldDB" id="A0A381N3J1"/>
<protein>
    <submittedName>
        <fullName evidence="1">Uncharacterized protein</fullName>
    </submittedName>
</protein>
<dbReference type="EMBL" id="UINC01000101">
    <property type="protein sequence ID" value="SUZ49087.1"/>
    <property type="molecule type" value="Genomic_DNA"/>
</dbReference>
<organism evidence="1">
    <name type="scientific">marine metagenome</name>
    <dbReference type="NCBI Taxonomy" id="408172"/>
    <lineage>
        <taxon>unclassified sequences</taxon>
        <taxon>metagenomes</taxon>
        <taxon>ecological metagenomes</taxon>
    </lineage>
</organism>
<reference evidence="1" key="1">
    <citation type="submission" date="2018-05" db="EMBL/GenBank/DDBJ databases">
        <authorList>
            <person name="Lanie J.A."/>
            <person name="Ng W.-L."/>
            <person name="Kazmierczak K.M."/>
            <person name="Andrzejewski T.M."/>
            <person name="Davidsen T.M."/>
            <person name="Wayne K.J."/>
            <person name="Tettelin H."/>
            <person name="Glass J.I."/>
            <person name="Rusch D."/>
            <person name="Podicherti R."/>
            <person name="Tsui H.-C.T."/>
            <person name="Winkler M.E."/>
        </authorList>
    </citation>
    <scope>NUCLEOTIDE SEQUENCE</scope>
</reference>
<gene>
    <name evidence="1" type="ORF">METZ01_LOCUS1941</name>
</gene>